<evidence type="ECO:0000259" key="9">
    <source>
        <dbReference type="PROSITE" id="PS50850"/>
    </source>
</evidence>
<feature type="transmembrane region" description="Helical" evidence="8">
    <location>
        <begin position="391"/>
        <end position="412"/>
    </location>
</feature>
<keyword evidence="6 8" id="KW-0472">Membrane</keyword>
<dbReference type="InterPro" id="IPR020846">
    <property type="entry name" value="MFS_dom"/>
</dbReference>
<dbReference type="GO" id="GO:0016020">
    <property type="term" value="C:membrane"/>
    <property type="evidence" value="ECO:0007669"/>
    <property type="project" value="UniProtKB-SubCell"/>
</dbReference>
<feature type="transmembrane region" description="Helical" evidence="8">
    <location>
        <begin position="461"/>
        <end position="482"/>
    </location>
</feature>
<dbReference type="PROSITE" id="PS00216">
    <property type="entry name" value="SUGAR_TRANSPORT_1"/>
    <property type="match status" value="1"/>
</dbReference>
<evidence type="ECO:0000256" key="5">
    <source>
        <dbReference type="ARBA" id="ARBA00022989"/>
    </source>
</evidence>
<dbReference type="PRINTS" id="PR00171">
    <property type="entry name" value="SUGRTRNSPORT"/>
</dbReference>
<dbReference type="Gene3D" id="1.20.1250.20">
    <property type="entry name" value="MFS general substrate transporter like domains"/>
    <property type="match status" value="1"/>
</dbReference>
<comment type="caution">
    <text evidence="10">The sequence shown here is derived from an EMBL/GenBank/DDBJ whole genome shotgun (WGS) entry which is preliminary data.</text>
</comment>
<gene>
    <name evidence="10" type="primary">STL1_3</name>
    <name evidence="10" type="ORF">LSUE1_G001825</name>
</gene>
<feature type="transmembrane region" description="Helical" evidence="8">
    <location>
        <begin position="229"/>
        <end position="248"/>
    </location>
</feature>
<dbReference type="Proteomes" id="UP000469558">
    <property type="component" value="Unassembled WGS sequence"/>
</dbReference>
<feature type="transmembrane region" description="Helical" evidence="8">
    <location>
        <begin position="494"/>
        <end position="516"/>
    </location>
</feature>
<dbReference type="PROSITE" id="PS50850">
    <property type="entry name" value="MFS"/>
    <property type="match status" value="1"/>
</dbReference>
<feature type="transmembrane region" description="Helical" evidence="8">
    <location>
        <begin position="419"/>
        <end position="441"/>
    </location>
</feature>
<name>A0A8T9CE82_9HELO</name>
<keyword evidence="10" id="KW-0762">Sugar transport</keyword>
<evidence type="ECO:0000256" key="8">
    <source>
        <dbReference type="SAM" id="Phobius"/>
    </source>
</evidence>
<dbReference type="GO" id="GO:0005351">
    <property type="term" value="F:carbohydrate:proton symporter activity"/>
    <property type="evidence" value="ECO:0007669"/>
    <property type="project" value="TreeGrafter"/>
</dbReference>
<dbReference type="InterPro" id="IPR005829">
    <property type="entry name" value="Sugar_transporter_CS"/>
</dbReference>
<evidence type="ECO:0000256" key="1">
    <source>
        <dbReference type="ARBA" id="ARBA00004141"/>
    </source>
</evidence>
<feature type="transmembrane region" description="Helical" evidence="8">
    <location>
        <begin position="139"/>
        <end position="160"/>
    </location>
</feature>
<proteinExistence type="inferred from homology"/>
<dbReference type="InterPro" id="IPR005828">
    <property type="entry name" value="MFS_sugar_transport-like"/>
</dbReference>
<comment type="subcellular location">
    <subcellularLocation>
        <location evidence="1">Membrane</location>
        <topology evidence="1">Multi-pass membrane protein</topology>
    </subcellularLocation>
</comment>
<comment type="similarity">
    <text evidence="2 7">Belongs to the major facilitator superfamily. Sugar transporter (TC 2.A.1.1) family.</text>
</comment>
<evidence type="ECO:0000256" key="2">
    <source>
        <dbReference type="ARBA" id="ARBA00010992"/>
    </source>
</evidence>
<accession>A0A8T9CE82</accession>
<evidence type="ECO:0000256" key="6">
    <source>
        <dbReference type="ARBA" id="ARBA00023136"/>
    </source>
</evidence>
<feature type="transmembrane region" description="Helical" evidence="8">
    <location>
        <begin position="522"/>
        <end position="543"/>
    </location>
</feature>
<dbReference type="AlphaFoldDB" id="A0A8T9CE82"/>
<dbReference type="PANTHER" id="PTHR48022">
    <property type="entry name" value="PLASTIDIC GLUCOSE TRANSPORTER 4"/>
    <property type="match status" value="1"/>
</dbReference>
<dbReference type="SUPFAM" id="SSF103473">
    <property type="entry name" value="MFS general substrate transporter"/>
    <property type="match status" value="1"/>
</dbReference>
<evidence type="ECO:0000256" key="3">
    <source>
        <dbReference type="ARBA" id="ARBA00022448"/>
    </source>
</evidence>
<dbReference type="OrthoDB" id="2544694at2759"/>
<dbReference type="PANTHER" id="PTHR48022:SF78">
    <property type="entry name" value="MONOSACCHARIDE TRANSPORTER, PUTATIVE (AFU_ORTHOLOGUE AFUA_2G02110)-RELATED"/>
    <property type="match status" value="1"/>
</dbReference>
<evidence type="ECO:0000256" key="7">
    <source>
        <dbReference type="RuleBase" id="RU003346"/>
    </source>
</evidence>
<dbReference type="InterPro" id="IPR003663">
    <property type="entry name" value="Sugar/inositol_transpt"/>
</dbReference>
<evidence type="ECO:0000256" key="4">
    <source>
        <dbReference type="ARBA" id="ARBA00022692"/>
    </source>
</evidence>
<dbReference type="InterPro" id="IPR050360">
    <property type="entry name" value="MFS_Sugar_Transporters"/>
</dbReference>
<keyword evidence="11" id="KW-1185">Reference proteome</keyword>
<organism evidence="10 11">
    <name type="scientific">Lachnellula suecica</name>
    <dbReference type="NCBI Taxonomy" id="602035"/>
    <lineage>
        <taxon>Eukaryota</taxon>
        <taxon>Fungi</taxon>
        <taxon>Dikarya</taxon>
        <taxon>Ascomycota</taxon>
        <taxon>Pezizomycotina</taxon>
        <taxon>Leotiomycetes</taxon>
        <taxon>Helotiales</taxon>
        <taxon>Lachnaceae</taxon>
        <taxon>Lachnellula</taxon>
    </lineage>
</organism>
<sequence>MLWGAWDRAVEEEVALTGHFHFPTHQSLLDSIDRPAQNHPMEDIKSIKNYSQHLESSDLRTDAPNVYQPESKYAAYIPGGYSPSRCIKLRGRPMMYAILALAGCAILFFGYDAGVMALVNTNPDYLNSMGAAGGSNRDSAAIGGLVSLWFGGFGIGAILVGSYADKIGRLKTIQVGCIWAIVGAALQASAQNFTWMCFARIIGGVGCGHLNTVVPIWTSELADHHLRGAFVAVEFTLAVGGICSVYWIEYGCLLIQSASFAWRFPLGLQIVLLVIILAVVPFYPESPRHLAKIGKADEARAILEQCRLDPQPFLIEQELQEIHEAIRLEATSTSHTYTSMLFTKDQLHTRRRILLGAGVQVMQKFTGIDFITSYAPEMFSLSGYGGQKPNLLAGGNLISYTASLALSIYLIEKVGRRRLMLIGCSVMGLLLIMGGILAHMVSKYAKSDPAKAESFGAGVAAILYMYTFTYGATWLTVCWVYPTEIFPLASRAKGVALATVAFSLAGGCVNEITPYLINAVGFWVFIIFALVNIGMLVPIYLFYIETANKHLEELDLLFAAESNFSWRAEKEFVLAKSKTKESEGKELDNGAATHIEG</sequence>
<feature type="domain" description="Major facilitator superfamily (MFS) profile" evidence="9">
    <location>
        <begin position="98"/>
        <end position="547"/>
    </location>
</feature>
<evidence type="ECO:0000313" key="11">
    <source>
        <dbReference type="Proteomes" id="UP000469558"/>
    </source>
</evidence>
<keyword evidence="3 7" id="KW-0813">Transport</keyword>
<feature type="transmembrane region" description="Helical" evidence="8">
    <location>
        <begin position="94"/>
        <end position="119"/>
    </location>
</feature>
<dbReference type="Pfam" id="PF00083">
    <property type="entry name" value="Sugar_tr"/>
    <property type="match status" value="1"/>
</dbReference>
<feature type="transmembrane region" description="Helical" evidence="8">
    <location>
        <begin position="353"/>
        <end position="371"/>
    </location>
</feature>
<keyword evidence="5 8" id="KW-1133">Transmembrane helix</keyword>
<dbReference type="NCBIfam" id="TIGR00879">
    <property type="entry name" value="SP"/>
    <property type="match status" value="1"/>
</dbReference>
<dbReference type="InterPro" id="IPR036259">
    <property type="entry name" value="MFS_trans_sf"/>
</dbReference>
<dbReference type="EMBL" id="QGMK01000180">
    <property type="protein sequence ID" value="TVY83546.1"/>
    <property type="molecule type" value="Genomic_DNA"/>
</dbReference>
<evidence type="ECO:0000313" key="10">
    <source>
        <dbReference type="EMBL" id="TVY83546.1"/>
    </source>
</evidence>
<keyword evidence="4 8" id="KW-0812">Transmembrane</keyword>
<protein>
    <submittedName>
        <fullName evidence="10">Sugar transporter STL1</fullName>
    </submittedName>
</protein>
<feature type="transmembrane region" description="Helical" evidence="8">
    <location>
        <begin position="260"/>
        <end position="283"/>
    </location>
</feature>
<reference evidence="10 11" key="1">
    <citation type="submission" date="2018-05" db="EMBL/GenBank/DDBJ databases">
        <title>Genome sequencing and assembly of the regulated plant pathogen Lachnellula willkommii and related sister species for the development of diagnostic species identification markers.</title>
        <authorList>
            <person name="Giroux E."/>
            <person name="Bilodeau G."/>
        </authorList>
    </citation>
    <scope>NUCLEOTIDE SEQUENCE [LARGE SCALE GENOMIC DNA]</scope>
    <source>
        <strain evidence="10 11">CBS 268.59</strain>
    </source>
</reference>